<dbReference type="Ensembl" id="ENSCINT00000008741.3">
    <property type="protein sequence ID" value="ENSCINP00000008741.3"/>
    <property type="gene ID" value="ENSCING00000004229.3"/>
</dbReference>
<feature type="domain" description="Peptidase M1 membrane alanine aminopeptidase" evidence="2">
    <location>
        <begin position="4"/>
        <end position="106"/>
    </location>
</feature>
<dbReference type="AlphaFoldDB" id="F6YGE7"/>
<evidence type="ECO:0000313" key="5">
    <source>
        <dbReference type="Proteomes" id="UP000008144"/>
    </source>
</evidence>
<dbReference type="InterPro" id="IPR050344">
    <property type="entry name" value="Peptidase_M1_aminopeptidases"/>
</dbReference>
<dbReference type="Proteomes" id="UP000008144">
    <property type="component" value="Chromosome 12"/>
</dbReference>
<dbReference type="PANTHER" id="PTHR11533:SF299">
    <property type="entry name" value="AMINOPEPTIDASE"/>
    <property type="match status" value="1"/>
</dbReference>
<evidence type="ECO:0000313" key="4">
    <source>
        <dbReference type="Ensembl" id="ENSCINP00000008741.3"/>
    </source>
</evidence>
<feature type="domain" description="ERAP1-like C-terminal" evidence="3">
    <location>
        <begin position="181"/>
        <end position="485"/>
    </location>
</feature>
<dbReference type="GO" id="GO:0008270">
    <property type="term" value="F:zinc ion binding"/>
    <property type="evidence" value="ECO:0007669"/>
    <property type="project" value="InterPro"/>
</dbReference>
<comment type="similarity">
    <text evidence="1">Belongs to the peptidase M1 family.</text>
</comment>
<dbReference type="GeneTree" id="ENSGT00940000165825"/>
<evidence type="ECO:0000259" key="3">
    <source>
        <dbReference type="Pfam" id="PF11838"/>
    </source>
</evidence>
<dbReference type="InParanoid" id="F6YGE7"/>
<evidence type="ECO:0008006" key="6">
    <source>
        <dbReference type="Google" id="ProtNLM"/>
    </source>
</evidence>
<sequence length="526" mass="59857">MSEFPLRHAMRAFSTDSSNFTHPITVNVTNSKEINEIFDNISYSKGACIIYMLADLLGKVFFQGVNTYLNTYKFDNAENSYLIQKVSIAARKSHPDIDIQAMMKTWTTLPGFPLVDVNLNGNKLSVSQSRFLYPTSDAQVSSSSVWHIPLSYVTDVDPMHPTKVLLDAEHAVFTLPQSVQWVKLNHNQTGYYQVNYDAAMWSQLINALNANPNAFSVSDRSGLISDAFEAARVGKLNYNEVFRLLGFISQEKMYAPIVTAVSGLRYISHILKVQLDEEAHNQLSSFTKTLFENLYDELSWKNRSSFNRNQMKLQTTITSVMCSVKHKPCIDEALLRFKQWKEEEKAIPPDDVPIVFEAASLHGTLEDWQHLWETFINSTDPNLKQKILLGMAQTTRLDKILFLQSEFLKGETIRSQDAQTLVSGLTTNLVGGTITWRFVKQHWEQIVEKISISGFAMRSIIKLCLDLITDHGEVEAARSFFISKGIGEMKSVLRNLENSAVNAYWAKTRLPEVKLWLKDQSRSRRP</sequence>
<reference evidence="4" key="2">
    <citation type="journal article" date="2008" name="Genome Biol.">
        <title>Improved genome assembly and evidence-based global gene model set for the chordate Ciona intestinalis: new insight into intron and operon populations.</title>
        <authorList>
            <person name="Satou Y."/>
            <person name="Mineta K."/>
            <person name="Ogasawara M."/>
            <person name="Sasakura Y."/>
            <person name="Shoguchi E."/>
            <person name="Ueno K."/>
            <person name="Yamada L."/>
            <person name="Matsumoto J."/>
            <person name="Wasserscheid J."/>
            <person name="Dewar K."/>
            <person name="Wiley G.B."/>
            <person name="Macmil S.L."/>
            <person name="Roe B.A."/>
            <person name="Zeller R.W."/>
            <person name="Hastings K.E."/>
            <person name="Lemaire P."/>
            <person name="Lindquist E."/>
            <person name="Endo T."/>
            <person name="Hotta K."/>
            <person name="Inaba K."/>
        </authorList>
    </citation>
    <scope>NUCLEOTIDE SEQUENCE [LARGE SCALE GENOMIC DNA]</scope>
    <source>
        <strain evidence="4">wild type</strain>
    </source>
</reference>
<reference evidence="4" key="3">
    <citation type="submission" date="2025-08" db="UniProtKB">
        <authorList>
            <consortium name="Ensembl"/>
        </authorList>
    </citation>
    <scope>IDENTIFICATION</scope>
</reference>
<dbReference type="Pfam" id="PF01433">
    <property type="entry name" value="Peptidase_M1"/>
    <property type="match status" value="1"/>
</dbReference>
<dbReference type="Gene3D" id="1.10.390.10">
    <property type="entry name" value="Neutral Protease Domain 2"/>
    <property type="match status" value="1"/>
</dbReference>
<organism evidence="4 5">
    <name type="scientific">Ciona intestinalis</name>
    <name type="common">Transparent sea squirt</name>
    <name type="synonym">Ascidia intestinalis</name>
    <dbReference type="NCBI Taxonomy" id="7719"/>
    <lineage>
        <taxon>Eukaryota</taxon>
        <taxon>Metazoa</taxon>
        <taxon>Chordata</taxon>
        <taxon>Tunicata</taxon>
        <taxon>Ascidiacea</taxon>
        <taxon>Phlebobranchia</taxon>
        <taxon>Cionidae</taxon>
        <taxon>Ciona</taxon>
    </lineage>
</organism>
<reference evidence="5" key="1">
    <citation type="journal article" date="2002" name="Science">
        <title>The draft genome of Ciona intestinalis: insights into chordate and vertebrate origins.</title>
        <authorList>
            <person name="Dehal P."/>
            <person name="Satou Y."/>
            <person name="Campbell R.K."/>
            <person name="Chapman J."/>
            <person name="Degnan B."/>
            <person name="De Tomaso A."/>
            <person name="Davidson B."/>
            <person name="Di Gregorio A."/>
            <person name="Gelpke M."/>
            <person name="Goodstein D.M."/>
            <person name="Harafuji N."/>
            <person name="Hastings K.E."/>
            <person name="Ho I."/>
            <person name="Hotta K."/>
            <person name="Huang W."/>
            <person name="Kawashima T."/>
            <person name="Lemaire P."/>
            <person name="Martinez D."/>
            <person name="Meinertzhagen I.A."/>
            <person name="Necula S."/>
            <person name="Nonaka M."/>
            <person name="Putnam N."/>
            <person name="Rash S."/>
            <person name="Saiga H."/>
            <person name="Satake M."/>
            <person name="Terry A."/>
            <person name="Yamada L."/>
            <person name="Wang H.G."/>
            <person name="Awazu S."/>
            <person name="Azumi K."/>
            <person name="Boore J."/>
            <person name="Branno M."/>
            <person name="Chin-Bow S."/>
            <person name="DeSantis R."/>
            <person name="Doyle S."/>
            <person name="Francino P."/>
            <person name="Keys D.N."/>
            <person name="Haga S."/>
            <person name="Hayashi H."/>
            <person name="Hino K."/>
            <person name="Imai K.S."/>
            <person name="Inaba K."/>
            <person name="Kano S."/>
            <person name="Kobayashi K."/>
            <person name="Kobayashi M."/>
            <person name="Lee B.I."/>
            <person name="Makabe K.W."/>
            <person name="Manohar C."/>
            <person name="Matassi G."/>
            <person name="Medina M."/>
            <person name="Mochizuki Y."/>
            <person name="Mount S."/>
            <person name="Morishita T."/>
            <person name="Miura S."/>
            <person name="Nakayama A."/>
            <person name="Nishizaka S."/>
            <person name="Nomoto H."/>
            <person name="Ohta F."/>
            <person name="Oishi K."/>
            <person name="Rigoutsos I."/>
            <person name="Sano M."/>
            <person name="Sasaki A."/>
            <person name="Sasakura Y."/>
            <person name="Shoguchi E."/>
            <person name="Shin-i T."/>
            <person name="Spagnuolo A."/>
            <person name="Stainier D."/>
            <person name="Suzuki M.M."/>
            <person name="Tassy O."/>
            <person name="Takatori N."/>
            <person name="Tokuoka M."/>
            <person name="Yagi K."/>
            <person name="Yoshizaki F."/>
            <person name="Wada S."/>
            <person name="Zhang C."/>
            <person name="Hyatt P.D."/>
            <person name="Larimer F."/>
            <person name="Detter C."/>
            <person name="Doggett N."/>
            <person name="Glavina T."/>
            <person name="Hawkins T."/>
            <person name="Richardson P."/>
            <person name="Lucas S."/>
            <person name="Kohara Y."/>
            <person name="Levine M."/>
            <person name="Satoh N."/>
            <person name="Rokhsar D.S."/>
        </authorList>
    </citation>
    <scope>NUCLEOTIDE SEQUENCE [LARGE SCALE GENOMIC DNA]</scope>
</reference>
<name>F6YGE7_CIOIN</name>
<evidence type="ECO:0000259" key="2">
    <source>
        <dbReference type="Pfam" id="PF01433"/>
    </source>
</evidence>
<dbReference type="HOGENOM" id="CLU_003705_5_2_1"/>
<dbReference type="Pfam" id="PF11838">
    <property type="entry name" value="ERAP1_C"/>
    <property type="match status" value="1"/>
</dbReference>
<dbReference type="Gene3D" id="2.60.40.1910">
    <property type="match status" value="1"/>
</dbReference>
<dbReference type="InterPro" id="IPR014782">
    <property type="entry name" value="Peptidase_M1_dom"/>
</dbReference>
<keyword evidence="5" id="KW-1185">Reference proteome</keyword>
<accession>F6YGE7</accession>
<proteinExistence type="inferred from homology"/>
<dbReference type="OMA" id="TEHRITI"/>
<protein>
    <recommendedName>
        <fullName evidence="6">Aminopeptidase</fullName>
    </recommendedName>
</protein>
<dbReference type="InterPro" id="IPR027268">
    <property type="entry name" value="Peptidase_M4/M1_CTD_sf"/>
</dbReference>
<dbReference type="PANTHER" id="PTHR11533">
    <property type="entry name" value="PROTEASE M1 ZINC METALLOPROTEASE"/>
    <property type="match status" value="1"/>
</dbReference>
<dbReference type="EMBL" id="EAAA01001025">
    <property type="status" value="NOT_ANNOTATED_CDS"/>
    <property type="molecule type" value="Genomic_DNA"/>
</dbReference>
<dbReference type="GO" id="GO:0008237">
    <property type="term" value="F:metallopeptidase activity"/>
    <property type="evidence" value="ECO:0007669"/>
    <property type="project" value="InterPro"/>
</dbReference>
<dbReference type="Gene3D" id="1.25.50.20">
    <property type="match status" value="1"/>
</dbReference>
<dbReference type="STRING" id="7719.ENSCINP00000008741"/>
<evidence type="ECO:0000256" key="1">
    <source>
        <dbReference type="ARBA" id="ARBA00010136"/>
    </source>
</evidence>
<dbReference type="SUPFAM" id="SSF55486">
    <property type="entry name" value="Metalloproteases ('zincins'), catalytic domain"/>
    <property type="match status" value="1"/>
</dbReference>
<reference evidence="4" key="4">
    <citation type="submission" date="2025-09" db="UniProtKB">
        <authorList>
            <consortium name="Ensembl"/>
        </authorList>
    </citation>
    <scope>IDENTIFICATION</scope>
</reference>
<dbReference type="InterPro" id="IPR024571">
    <property type="entry name" value="ERAP1-like_C_dom"/>
</dbReference>